<name>X1MB31_9ZZZZ</name>
<dbReference type="AlphaFoldDB" id="X1MB31"/>
<dbReference type="EMBL" id="BARV01015239">
    <property type="protein sequence ID" value="GAI28458.1"/>
    <property type="molecule type" value="Genomic_DNA"/>
</dbReference>
<gene>
    <name evidence="1" type="ORF">S06H3_26370</name>
</gene>
<proteinExistence type="predicted"/>
<sequence length="64" mass="7338">PPLLETKDIGDNMEHRKEYAEGETILCPKCGSDDLDCDEFPDYGKCNRCGQTFSILRVLVWEEN</sequence>
<protein>
    <submittedName>
        <fullName evidence="1">Uncharacterized protein</fullName>
    </submittedName>
</protein>
<reference evidence="1" key="1">
    <citation type="journal article" date="2014" name="Front. Microbiol.">
        <title>High frequency of phylogenetically diverse reductive dehalogenase-homologous genes in deep subseafloor sedimentary metagenomes.</title>
        <authorList>
            <person name="Kawai M."/>
            <person name="Futagami T."/>
            <person name="Toyoda A."/>
            <person name="Takaki Y."/>
            <person name="Nishi S."/>
            <person name="Hori S."/>
            <person name="Arai W."/>
            <person name="Tsubouchi T."/>
            <person name="Morono Y."/>
            <person name="Uchiyama I."/>
            <person name="Ito T."/>
            <person name="Fujiyama A."/>
            <person name="Inagaki F."/>
            <person name="Takami H."/>
        </authorList>
    </citation>
    <scope>NUCLEOTIDE SEQUENCE</scope>
    <source>
        <strain evidence="1">Expedition CK06-06</strain>
    </source>
</reference>
<comment type="caution">
    <text evidence="1">The sequence shown here is derived from an EMBL/GenBank/DDBJ whole genome shotgun (WGS) entry which is preliminary data.</text>
</comment>
<feature type="non-terminal residue" evidence="1">
    <location>
        <position position="1"/>
    </location>
</feature>
<evidence type="ECO:0000313" key="1">
    <source>
        <dbReference type="EMBL" id="GAI28458.1"/>
    </source>
</evidence>
<accession>X1MB31</accession>
<organism evidence="1">
    <name type="scientific">marine sediment metagenome</name>
    <dbReference type="NCBI Taxonomy" id="412755"/>
    <lineage>
        <taxon>unclassified sequences</taxon>
        <taxon>metagenomes</taxon>
        <taxon>ecological metagenomes</taxon>
    </lineage>
</organism>